<dbReference type="SUPFAM" id="SSF53067">
    <property type="entry name" value="Actin-like ATPase domain"/>
    <property type="match status" value="1"/>
</dbReference>
<dbReference type="Gene3D" id="3.30.420.40">
    <property type="match status" value="1"/>
</dbReference>
<keyword evidence="3" id="KW-1185">Reference proteome</keyword>
<dbReference type="PANTHER" id="PTHR11735:SF11">
    <property type="entry name" value="TRNA THREONYLCARBAMOYLADENOSINE BIOSYNTHESIS PROTEIN TSAB"/>
    <property type="match status" value="1"/>
</dbReference>
<dbReference type="GO" id="GO:0002949">
    <property type="term" value="P:tRNA threonylcarbamoyladenosine modification"/>
    <property type="evidence" value="ECO:0007669"/>
    <property type="project" value="InterPro"/>
</dbReference>
<evidence type="ECO:0000259" key="1">
    <source>
        <dbReference type="Pfam" id="PF00814"/>
    </source>
</evidence>
<dbReference type="STRING" id="1379903.ATO8_14287"/>
<reference evidence="2 3" key="1">
    <citation type="journal article" date="2014" name="Antonie Van Leeuwenhoek">
        <title>Roseivivax atlanticus sp. nov., isolated from surface seawater of the Atlantic Ocean.</title>
        <authorList>
            <person name="Li G."/>
            <person name="Lai Q."/>
            <person name="Liu X."/>
            <person name="Sun F."/>
            <person name="Shao Z."/>
        </authorList>
    </citation>
    <scope>NUCLEOTIDE SEQUENCE [LARGE SCALE GENOMIC DNA]</scope>
    <source>
        <strain evidence="2 3">22II-s10s</strain>
    </source>
</reference>
<sequence>MASSDRPILGFDTSAAHCAAVLLSGDRILAQRTEEMTRGQAERLLPLIEDVLAEAGVAWGEVGRLGVGTGPGNFTGLRIAVAAARGLALALDIPAIGVSTFDAITPEAGARAAIPAPRDQVYLRDAAGEITLHPRDEAEAAGPLTFPPEPGILAAAIARAAARAEPPFTVPAPLYVRPADAAPARDVPPRILDDA</sequence>
<dbReference type="NCBIfam" id="TIGR03725">
    <property type="entry name" value="T6A_YeaZ"/>
    <property type="match status" value="1"/>
</dbReference>
<dbReference type="InterPro" id="IPR022496">
    <property type="entry name" value="T6A_TsaB"/>
</dbReference>
<dbReference type="GO" id="GO:0005829">
    <property type="term" value="C:cytosol"/>
    <property type="evidence" value="ECO:0007669"/>
    <property type="project" value="TreeGrafter"/>
</dbReference>
<accession>W4HGF5</accession>
<proteinExistence type="predicted"/>
<dbReference type="EMBL" id="AQQW01000009">
    <property type="protein sequence ID" value="ETW11842.1"/>
    <property type="molecule type" value="Genomic_DNA"/>
</dbReference>
<name>W4HGF5_9RHOB</name>
<dbReference type="InterPro" id="IPR000905">
    <property type="entry name" value="Gcp-like_dom"/>
</dbReference>
<dbReference type="InterPro" id="IPR043129">
    <property type="entry name" value="ATPase_NBD"/>
</dbReference>
<dbReference type="RefSeq" id="WP_043845368.1">
    <property type="nucleotide sequence ID" value="NZ_AQQW01000009.1"/>
</dbReference>
<evidence type="ECO:0000313" key="2">
    <source>
        <dbReference type="EMBL" id="ETW11842.1"/>
    </source>
</evidence>
<dbReference type="AlphaFoldDB" id="W4HGF5"/>
<dbReference type="GO" id="GO:0006508">
    <property type="term" value="P:proteolysis"/>
    <property type="evidence" value="ECO:0007669"/>
    <property type="project" value="UniProtKB-KW"/>
</dbReference>
<dbReference type="Pfam" id="PF00814">
    <property type="entry name" value="TsaD"/>
    <property type="match status" value="1"/>
</dbReference>
<keyword evidence="2" id="KW-0645">Protease</keyword>
<keyword evidence="2" id="KW-0378">Hydrolase</keyword>
<dbReference type="GO" id="GO:0008233">
    <property type="term" value="F:peptidase activity"/>
    <property type="evidence" value="ECO:0007669"/>
    <property type="project" value="UniProtKB-KW"/>
</dbReference>
<comment type="caution">
    <text evidence="2">The sequence shown here is derived from an EMBL/GenBank/DDBJ whole genome shotgun (WGS) entry which is preliminary data.</text>
</comment>
<dbReference type="Proteomes" id="UP000019063">
    <property type="component" value="Unassembled WGS sequence"/>
</dbReference>
<protein>
    <submittedName>
        <fullName evidence="2">Protease</fullName>
    </submittedName>
</protein>
<dbReference type="PATRIC" id="fig|1317118.6.peg.2937"/>
<evidence type="ECO:0000313" key="3">
    <source>
        <dbReference type="Proteomes" id="UP000019063"/>
    </source>
</evidence>
<gene>
    <name evidence="2" type="ORF">ATO8_14287</name>
</gene>
<organism evidence="2 3">
    <name type="scientific">Roseivivax marinus</name>
    <dbReference type="NCBI Taxonomy" id="1379903"/>
    <lineage>
        <taxon>Bacteria</taxon>
        <taxon>Pseudomonadati</taxon>
        <taxon>Pseudomonadota</taxon>
        <taxon>Alphaproteobacteria</taxon>
        <taxon>Rhodobacterales</taxon>
        <taxon>Roseobacteraceae</taxon>
        <taxon>Roseivivax</taxon>
    </lineage>
</organism>
<dbReference type="eggNOG" id="COG1214">
    <property type="taxonomic scope" value="Bacteria"/>
</dbReference>
<dbReference type="PANTHER" id="PTHR11735">
    <property type="entry name" value="TRNA N6-ADENOSINE THREONYLCARBAMOYLTRANSFERASE"/>
    <property type="match status" value="1"/>
</dbReference>
<feature type="domain" description="Gcp-like" evidence="1">
    <location>
        <begin position="35"/>
        <end position="122"/>
    </location>
</feature>